<dbReference type="GO" id="GO:0018580">
    <property type="term" value="F:nitronate monooxygenase activity"/>
    <property type="evidence" value="ECO:0007669"/>
    <property type="project" value="InterPro"/>
</dbReference>
<dbReference type="OrthoDB" id="2349068at2759"/>
<dbReference type="PANTHER" id="PTHR32332:SF34">
    <property type="entry name" value="2-NITROPROPANE DIOXYGENASE FAMILY, PUTATIVE-RELATED"/>
    <property type="match status" value="1"/>
</dbReference>
<evidence type="ECO:0000313" key="5">
    <source>
        <dbReference type="Proteomes" id="UP000249056"/>
    </source>
</evidence>
<proteinExistence type="predicted"/>
<reference evidence="4 5" key="1">
    <citation type="submission" date="2018-06" db="EMBL/GenBank/DDBJ databases">
        <title>Genome Sequence of the Brown Rot Fungal Pathogen Monilinia fructigena.</title>
        <authorList>
            <person name="Landi L."/>
            <person name="De Miccolis Angelini R.M."/>
            <person name="Pollastro S."/>
            <person name="Abate D."/>
            <person name="Faretra F."/>
            <person name="Romanazzi G."/>
        </authorList>
    </citation>
    <scope>NUCLEOTIDE SEQUENCE [LARGE SCALE GENOMIC DNA]</scope>
    <source>
        <strain evidence="4 5">Mfrg269</strain>
    </source>
</reference>
<accession>A0A395J6I1</accession>
<dbReference type="PANTHER" id="PTHR32332">
    <property type="entry name" value="2-NITROPROPANE DIOXYGENASE"/>
    <property type="match status" value="1"/>
</dbReference>
<dbReference type="Pfam" id="PF03060">
    <property type="entry name" value="NMO"/>
    <property type="match status" value="1"/>
</dbReference>
<evidence type="ECO:0000256" key="3">
    <source>
        <dbReference type="ARBA" id="ARBA00023002"/>
    </source>
</evidence>
<dbReference type="SUPFAM" id="SSF51412">
    <property type="entry name" value="Inosine monophosphate dehydrogenase (IMPDH)"/>
    <property type="match status" value="1"/>
</dbReference>
<keyword evidence="5" id="KW-1185">Reference proteome</keyword>
<name>A0A395J6I1_9HELO</name>
<dbReference type="InterPro" id="IPR013785">
    <property type="entry name" value="Aldolase_TIM"/>
</dbReference>
<sequence>MSYQFLPFPFHLQHPTYQLRLARVDRLNSQAHRQSHQDLDSGWHRCFCTISCPLCDPDVLVIQLGDAGGHGLAHSSSIVSLLPECASALRSNAYSHIPLIAAGGIVESRGAAASFMLGASGICMGTRFLASSEAVIPTGYRNAVLAAEDGGISTTRTTLYDKLRGTAGWPEEYNGRGVVNKSWWDETNGMSMEQNKELYEAEAQKGDEGWGSKGRLCTYAGSGVGLVRETMDAGSIVREVRDGLRKLIRESGSRL</sequence>
<dbReference type="InterPro" id="IPR004136">
    <property type="entry name" value="NMO"/>
</dbReference>
<keyword evidence="3" id="KW-0560">Oxidoreductase</keyword>
<evidence type="ECO:0000256" key="1">
    <source>
        <dbReference type="ARBA" id="ARBA00022630"/>
    </source>
</evidence>
<evidence type="ECO:0000256" key="2">
    <source>
        <dbReference type="ARBA" id="ARBA00022643"/>
    </source>
</evidence>
<gene>
    <name evidence="4" type="ORF">DID88_008818</name>
</gene>
<dbReference type="Proteomes" id="UP000249056">
    <property type="component" value="Unassembled WGS sequence"/>
</dbReference>
<organism evidence="4 5">
    <name type="scientific">Monilinia fructigena</name>
    <dbReference type="NCBI Taxonomy" id="38457"/>
    <lineage>
        <taxon>Eukaryota</taxon>
        <taxon>Fungi</taxon>
        <taxon>Dikarya</taxon>
        <taxon>Ascomycota</taxon>
        <taxon>Pezizomycotina</taxon>
        <taxon>Leotiomycetes</taxon>
        <taxon>Helotiales</taxon>
        <taxon>Sclerotiniaceae</taxon>
        <taxon>Monilinia</taxon>
    </lineage>
</organism>
<dbReference type="Gene3D" id="3.20.20.70">
    <property type="entry name" value="Aldolase class I"/>
    <property type="match status" value="1"/>
</dbReference>
<comment type="caution">
    <text evidence="4">The sequence shown here is derived from an EMBL/GenBank/DDBJ whole genome shotgun (WGS) entry which is preliminary data.</text>
</comment>
<keyword evidence="1" id="KW-0285">Flavoprotein</keyword>
<dbReference type="EMBL" id="QKRW01000002">
    <property type="protein sequence ID" value="RAL68102.1"/>
    <property type="molecule type" value="Genomic_DNA"/>
</dbReference>
<dbReference type="CDD" id="cd04730">
    <property type="entry name" value="NPD_like"/>
    <property type="match status" value="1"/>
</dbReference>
<protein>
    <submittedName>
        <fullName evidence="4">Uncharacterized protein</fullName>
    </submittedName>
</protein>
<evidence type="ECO:0000313" key="4">
    <source>
        <dbReference type="EMBL" id="RAL68102.1"/>
    </source>
</evidence>
<dbReference type="AlphaFoldDB" id="A0A395J6I1"/>
<keyword evidence="2" id="KW-0288">FMN</keyword>